<evidence type="ECO:0000256" key="4">
    <source>
        <dbReference type="ARBA" id="ARBA00022692"/>
    </source>
</evidence>
<dbReference type="OrthoDB" id="8617494at2"/>
<dbReference type="PANTHER" id="PTHR34582:SF6">
    <property type="entry name" value="UPF0702 TRANSMEMBRANE PROTEIN YCAP"/>
    <property type="match status" value="1"/>
</dbReference>
<keyword evidence="5" id="KW-1133">Transmembrane helix</keyword>
<feature type="domain" description="YetF C-terminal" evidence="7">
    <location>
        <begin position="94"/>
        <end position="161"/>
    </location>
</feature>
<dbReference type="Proteomes" id="UP000467105">
    <property type="component" value="Chromosome"/>
</dbReference>
<proteinExistence type="inferred from homology"/>
<evidence type="ECO:0000256" key="6">
    <source>
        <dbReference type="ARBA" id="ARBA00023136"/>
    </source>
</evidence>
<comment type="subcellular location">
    <subcellularLocation>
        <location evidence="1">Cell membrane</location>
        <topology evidence="1">Multi-pass membrane protein</topology>
    </subcellularLocation>
</comment>
<accession>A0A7I7YMP4</accession>
<comment type="similarity">
    <text evidence="2">Belongs to the UPF0702 family.</text>
</comment>
<sequence>MRDLLLQFFDGWRPAAYAAVKAFALFVTAATAFRLTLRRTIAEFTPFDWVTGVAVGAIVGRTATAPHTSWFTGAAALVALIAAHDIVARLRYFPWVRRLVDPPVRVLIRDGELDVTNLKRCRLTREDLDAILRQHGHLTPASVRLALFETKGVVSVLADAQAPATANPADPCDRSAGDAAGG</sequence>
<evidence type="ECO:0000256" key="3">
    <source>
        <dbReference type="ARBA" id="ARBA00022475"/>
    </source>
</evidence>
<dbReference type="GO" id="GO:0005886">
    <property type="term" value="C:plasma membrane"/>
    <property type="evidence" value="ECO:0007669"/>
    <property type="project" value="UniProtKB-SubCell"/>
</dbReference>
<dbReference type="Gene3D" id="3.30.240.20">
    <property type="entry name" value="bsu07140 like domains"/>
    <property type="match status" value="1"/>
</dbReference>
<dbReference type="InterPro" id="IPR007353">
    <property type="entry name" value="DUF421"/>
</dbReference>
<evidence type="ECO:0000256" key="2">
    <source>
        <dbReference type="ARBA" id="ARBA00006448"/>
    </source>
</evidence>
<evidence type="ECO:0000256" key="5">
    <source>
        <dbReference type="ARBA" id="ARBA00022989"/>
    </source>
</evidence>
<dbReference type="EMBL" id="AP022614">
    <property type="protein sequence ID" value="BBZ43090.1"/>
    <property type="molecule type" value="Genomic_DNA"/>
</dbReference>
<dbReference type="AlphaFoldDB" id="A0A7I7YMP4"/>
<evidence type="ECO:0000256" key="1">
    <source>
        <dbReference type="ARBA" id="ARBA00004651"/>
    </source>
</evidence>
<keyword evidence="9" id="KW-1185">Reference proteome</keyword>
<keyword evidence="3" id="KW-1003">Cell membrane</keyword>
<organism evidence="8 9">
    <name type="scientific">Mycobacterium parmense</name>
    <dbReference type="NCBI Taxonomy" id="185642"/>
    <lineage>
        <taxon>Bacteria</taxon>
        <taxon>Bacillati</taxon>
        <taxon>Actinomycetota</taxon>
        <taxon>Actinomycetes</taxon>
        <taxon>Mycobacteriales</taxon>
        <taxon>Mycobacteriaceae</taxon>
        <taxon>Mycobacterium</taxon>
        <taxon>Mycobacterium simiae complex</taxon>
    </lineage>
</organism>
<dbReference type="Pfam" id="PF04239">
    <property type="entry name" value="DUF421"/>
    <property type="match status" value="1"/>
</dbReference>
<dbReference type="PANTHER" id="PTHR34582">
    <property type="entry name" value="UPF0702 TRANSMEMBRANE PROTEIN YCAP"/>
    <property type="match status" value="1"/>
</dbReference>
<keyword evidence="4" id="KW-0812">Transmembrane</keyword>
<evidence type="ECO:0000259" key="7">
    <source>
        <dbReference type="Pfam" id="PF04239"/>
    </source>
</evidence>
<name>A0A7I7YMP4_9MYCO</name>
<keyword evidence="6" id="KW-0472">Membrane</keyword>
<reference evidence="8 9" key="1">
    <citation type="journal article" date="2019" name="Emerg. Microbes Infect.">
        <title>Comprehensive subspecies identification of 175 nontuberculous mycobacteria species based on 7547 genomic profiles.</title>
        <authorList>
            <person name="Matsumoto Y."/>
            <person name="Kinjo T."/>
            <person name="Motooka D."/>
            <person name="Nabeya D."/>
            <person name="Jung N."/>
            <person name="Uechi K."/>
            <person name="Horii T."/>
            <person name="Iida T."/>
            <person name="Fujita J."/>
            <person name="Nakamura S."/>
        </authorList>
    </citation>
    <scope>NUCLEOTIDE SEQUENCE [LARGE SCALE GENOMIC DNA]</scope>
    <source>
        <strain evidence="8 9">JCM 14742</strain>
    </source>
</reference>
<evidence type="ECO:0000313" key="9">
    <source>
        <dbReference type="Proteomes" id="UP000467105"/>
    </source>
</evidence>
<protein>
    <recommendedName>
        <fullName evidence="7">YetF C-terminal domain-containing protein</fullName>
    </recommendedName>
</protein>
<evidence type="ECO:0000313" key="8">
    <source>
        <dbReference type="EMBL" id="BBZ43090.1"/>
    </source>
</evidence>
<dbReference type="InterPro" id="IPR023090">
    <property type="entry name" value="UPF0702_alpha/beta_dom_sf"/>
</dbReference>
<gene>
    <name evidence="8" type="ORF">MPRM_03710</name>
</gene>
<dbReference type="RefSeq" id="WP_085269030.1">
    <property type="nucleotide sequence ID" value="NZ_AP022614.1"/>
</dbReference>